<sequence length="328" mass="36773">MGRGSSFLNVLKEVARILKESRKLFFKNKKLMFSVLLFPLLLNCLAFLFNIFVIEPELMNLISDSSLLPATDPSTPEYAVLLMRIFSDVREYVDSTYILMVVSSIINIFSTIVMVHASAITLKDEHTKIKDFTVLSLKSWKGPLVTYFYIALFSIGYSLLFFLILFPILLSSSMKISDIGSVIVKTGGLMIIFALFQSYLAIIWNLSMVISVLEESYGIQALGKAAKIVKGMKTKLFLLNIFFGLLALGLTQILTVIISLRRPLSVTTVTTGFVLVCLVFVCLSIVLRMFMLVTYTVAYFQCKTSQGKDVESLRDVEYTNLSSDVHIG</sequence>
<feature type="transmembrane region" description="Helical" evidence="1">
    <location>
        <begin position="234"/>
        <end position="260"/>
    </location>
</feature>
<feature type="transmembrane region" description="Helical" evidence="1">
    <location>
        <begin position="31"/>
        <end position="54"/>
    </location>
</feature>
<dbReference type="OrthoDB" id="777403at2759"/>
<feature type="transmembrane region" description="Helical" evidence="1">
    <location>
        <begin position="272"/>
        <end position="298"/>
    </location>
</feature>
<feature type="transmembrane region" description="Helical" evidence="1">
    <location>
        <begin position="97"/>
        <end position="123"/>
    </location>
</feature>
<dbReference type="Proteomes" id="UP000029121">
    <property type="component" value="Unassembled WGS sequence"/>
</dbReference>
<reference evidence="3" key="1">
    <citation type="journal article" date="2013" name="Nat. Genet.">
        <title>The Capsella rubella genome and the genomic consequences of rapid mating system evolution.</title>
        <authorList>
            <person name="Slotte T."/>
            <person name="Hazzouri K.M."/>
            <person name="Agren J.A."/>
            <person name="Koenig D."/>
            <person name="Maumus F."/>
            <person name="Guo Y.L."/>
            <person name="Steige K."/>
            <person name="Platts A.E."/>
            <person name="Escobar J.S."/>
            <person name="Newman L.K."/>
            <person name="Wang W."/>
            <person name="Mandakova T."/>
            <person name="Vello E."/>
            <person name="Smith L.M."/>
            <person name="Henz S.R."/>
            <person name="Steffen J."/>
            <person name="Takuno S."/>
            <person name="Brandvain Y."/>
            <person name="Coop G."/>
            <person name="Andolfatto P."/>
            <person name="Hu T.T."/>
            <person name="Blanchette M."/>
            <person name="Clark R.M."/>
            <person name="Quesneville H."/>
            <person name="Nordborg M."/>
            <person name="Gaut B.S."/>
            <person name="Lysak M.A."/>
            <person name="Jenkins J."/>
            <person name="Grimwood J."/>
            <person name="Chapman J."/>
            <person name="Prochnik S."/>
            <person name="Shu S."/>
            <person name="Rokhsar D."/>
            <person name="Schmutz J."/>
            <person name="Weigel D."/>
            <person name="Wright S.I."/>
        </authorList>
    </citation>
    <scope>NUCLEOTIDE SEQUENCE [LARGE SCALE GENOMIC DNA]</scope>
    <source>
        <strain evidence="3">cv. Monte Gargano</strain>
    </source>
</reference>
<gene>
    <name evidence="2" type="ORF">CARUB_v10014169mg</name>
</gene>
<proteinExistence type="predicted"/>
<evidence type="ECO:0000313" key="2">
    <source>
        <dbReference type="EMBL" id="EOA31023.1"/>
    </source>
</evidence>
<evidence type="ECO:0000256" key="1">
    <source>
        <dbReference type="SAM" id="Phobius"/>
    </source>
</evidence>
<organism evidence="2 3">
    <name type="scientific">Capsella rubella</name>
    <dbReference type="NCBI Taxonomy" id="81985"/>
    <lineage>
        <taxon>Eukaryota</taxon>
        <taxon>Viridiplantae</taxon>
        <taxon>Streptophyta</taxon>
        <taxon>Embryophyta</taxon>
        <taxon>Tracheophyta</taxon>
        <taxon>Spermatophyta</taxon>
        <taxon>Magnoliopsida</taxon>
        <taxon>eudicotyledons</taxon>
        <taxon>Gunneridae</taxon>
        <taxon>Pentapetalae</taxon>
        <taxon>rosids</taxon>
        <taxon>malvids</taxon>
        <taxon>Brassicales</taxon>
        <taxon>Brassicaceae</taxon>
        <taxon>Camelineae</taxon>
        <taxon>Capsella</taxon>
    </lineage>
</organism>
<dbReference type="EMBL" id="KB870807">
    <property type="protein sequence ID" value="EOA31023.1"/>
    <property type="molecule type" value="Genomic_DNA"/>
</dbReference>
<keyword evidence="1" id="KW-0472">Membrane</keyword>
<dbReference type="eggNOG" id="ENOG502S2UB">
    <property type="taxonomic scope" value="Eukaryota"/>
</dbReference>
<dbReference type="PANTHER" id="PTHR33133">
    <property type="entry name" value="OS08G0107100 PROTEIN-RELATED"/>
    <property type="match status" value="1"/>
</dbReference>
<dbReference type="AlphaFoldDB" id="R0I401"/>
<dbReference type="KEGG" id="crb:17893633"/>
<dbReference type="PANTHER" id="PTHR33133:SF1">
    <property type="entry name" value="EXPRESSED PROTEIN-RELATED"/>
    <property type="match status" value="1"/>
</dbReference>
<keyword evidence="3" id="KW-1185">Reference proteome</keyword>
<accession>R0I401</accession>
<name>R0I401_9BRAS</name>
<dbReference type="STRING" id="81985.R0I401"/>
<keyword evidence="1" id="KW-1133">Transmembrane helix</keyword>
<keyword evidence="1" id="KW-0812">Transmembrane</keyword>
<evidence type="ECO:0008006" key="4">
    <source>
        <dbReference type="Google" id="ProtNLM"/>
    </source>
</evidence>
<evidence type="ECO:0000313" key="3">
    <source>
        <dbReference type="Proteomes" id="UP000029121"/>
    </source>
</evidence>
<protein>
    <recommendedName>
        <fullName evidence="4">Transmembrane protein</fullName>
    </recommendedName>
</protein>
<feature type="transmembrane region" description="Helical" evidence="1">
    <location>
        <begin position="144"/>
        <end position="169"/>
    </location>
</feature>
<feature type="transmembrane region" description="Helical" evidence="1">
    <location>
        <begin position="189"/>
        <end position="213"/>
    </location>
</feature>